<dbReference type="CDD" id="cd00207">
    <property type="entry name" value="fer2"/>
    <property type="match status" value="1"/>
</dbReference>
<dbReference type="PROSITE" id="PS00643">
    <property type="entry name" value="COMPLEX1_75K_3"/>
    <property type="match status" value="1"/>
</dbReference>
<dbReference type="EMBL" id="AP014936">
    <property type="protein sequence ID" value="BAU48961.1"/>
    <property type="molecule type" value="Genomic_DNA"/>
</dbReference>
<dbReference type="SUPFAM" id="SSF53706">
    <property type="entry name" value="Formate dehydrogenase/DMSO reductase, domains 1-3"/>
    <property type="match status" value="1"/>
</dbReference>
<dbReference type="GO" id="GO:0043546">
    <property type="term" value="F:molybdopterin cofactor binding"/>
    <property type="evidence" value="ECO:0007669"/>
    <property type="project" value="InterPro"/>
</dbReference>
<dbReference type="InterPro" id="IPR050123">
    <property type="entry name" value="Prok_molybdopt-oxidoreductase"/>
</dbReference>
<evidence type="ECO:0000313" key="17">
    <source>
        <dbReference type="EMBL" id="BAU48961.1"/>
    </source>
</evidence>
<evidence type="ECO:0000256" key="9">
    <source>
        <dbReference type="ARBA" id="ARBA00023014"/>
    </source>
</evidence>
<reference evidence="17 18" key="1">
    <citation type="submission" date="2015-08" db="EMBL/GenBank/DDBJ databases">
        <title>Complete genome sequence of Sulfurifustis variabilis.</title>
        <authorList>
            <person name="Miura A."/>
            <person name="Kojima H."/>
            <person name="Fukui M."/>
        </authorList>
    </citation>
    <scope>NUCLEOTIDE SEQUENCE [LARGE SCALE GENOMIC DNA]</scope>
    <source>
        <strain evidence="18">skN76</strain>
    </source>
</reference>
<keyword evidence="8 13" id="KW-0408">Iron</keyword>
<dbReference type="Gene3D" id="3.40.50.740">
    <property type="match status" value="2"/>
</dbReference>
<dbReference type="Gene3D" id="3.10.20.740">
    <property type="match status" value="1"/>
</dbReference>
<keyword evidence="5 13" id="KW-0874">Quinone</keyword>
<dbReference type="Proteomes" id="UP000218899">
    <property type="component" value="Chromosome"/>
</dbReference>
<evidence type="ECO:0000259" key="14">
    <source>
        <dbReference type="PROSITE" id="PS51085"/>
    </source>
</evidence>
<dbReference type="SUPFAM" id="SSF54292">
    <property type="entry name" value="2Fe-2S ferredoxin-like"/>
    <property type="match status" value="1"/>
</dbReference>
<evidence type="ECO:0000259" key="15">
    <source>
        <dbReference type="PROSITE" id="PS51669"/>
    </source>
</evidence>
<dbReference type="PROSITE" id="PS51669">
    <property type="entry name" value="4FE4S_MOW_BIS_MGD"/>
    <property type="match status" value="1"/>
</dbReference>
<dbReference type="InterPro" id="IPR006657">
    <property type="entry name" value="MoPterin_dinucl-bd_dom"/>
</dbReference>
<evidence type="ECO:0000256" key="12">
    <source>
        <dbReference type="ARBA" id="ARBA00047712"/>
    </source>
</evidence>
<dbReference type="Pfam" id="PF22117">
    <property type="entry name" value="Fer4_Nqo3"/>
    <property type="match status" value="1"/>
</dbReference>
<protein>
    <recommendedName>
        <fullName evidence="13">NADH-quinone oxidoreductase</fullName>
        <ecNumber evidence="13">7.1.1.-</ecNumber>
    </recommendedName>
</protein>
<keyword evidence="4 13" id="KW-0001">2Fe-2S</keyword>
<dbReference type="NCBIfam" id="TIGR01973">
    <property type="entry name" value="NuoG"/>
    <property type="match status" value="1"/>
</dbReference>
<dbReference type="Pfam" id="PF22151">
    <property type="entry name" value="Fer4_NDSU1"/>
    <property type="match status" value="1"/>
</dbReference>
<comment type="cofactor">
    <cofactor evidence="13">
        <name>[2Fe-2S] cluster</name>
        <dbReference type="ChEBI" id="CHEBI:190135"/>
    </cofactor>
    <text evidence="13">Binds 1 [2Fe-2S] cluster per subunit.</text>
</comment>
<dbReference type="PROSITE" id="PS51839">
    <property type="entry name" value="4FE4S_HC3"/>
    <property type="match status" value="1"/>
</dbReference>
<dbReference type="KEGG" id="sva:SVA_2412"/>
<evidence type="ECO:0000256" key="1">
    <source>
        <dbReference type="ARBA" id="ARBA00001966"/>
    </source>
</evidence>
<dbReference type="GO" id="GO:1990204">
    <property type="term" value="C:oxidoreductase complex"/>
    <property type="evidence" value="ECO:0007669"/>
    <property type="project" value="UniProtKB-ARBA"/>
</dbReference>
<comment type="catalytic activity">
    <reaction evidence="12 13">
        <text>a quinone + NADH + 5 H(+)(in) = a quinol + NAD(+) + 4 H(+)(out)</text>
        <dbReference type="Rhea" id="RHEA:57888"/>
        <dbReference type="ChEBI" id="CHEBI:15378"/>
        <dbReference type="ChEBI" id="CHEBI:24646"/>
        <dbReference type="ChEBI" id="CHEBI:57540"/>
        <dbReference type="ChEBI" id="CHEBI:57945"/>
        <dbReference type="ChEBI" id="CHEBI:132124"/>
    </reaction>
</comment>
<dbReference type="SMART" id="SM00929">
    <property type="entry name" value="NADH-G_4Fe-4S_3"/>
    <property type="match status" value="1"/>
</dbReference>
<dbReference type="InterPro" id="IPR036010">
    <property type="entry name" value="2Fe-2S_ferredoxin-like_sf"/>
</dbReference>
<dbReference type="InterPro" id="IPR006656">
    <property type="entry name" value="Mopterin_OxRdtase"/>
</dbReference>
<keyword evidence="3 13" id="KW-0004">4Fe-4S</keyword>
<dbReference type="GO" id="GO:0016020">
    <property type="term" value="C:membrane"/>
    <property type="evidence" value="ECO:0007669"/>
    <property type="project" value="InterPro"/>
</dbReference>
<keyword evidence="7 13" id="KW-1278">Translocase</keyword>
<dbReference type="Pfam" id="PF13510">
    <property type="entry name" value="Fer2_4"/>
    <property type="match status" value="1"/>
</dbReference>
<keyword evidence="10 13" id="KW-0520">NAD</keyword>
<dbReference type="AlphaFoldDB" id="A0A1B4VC98"/>
<keyword evidence="18" id="KW-1185">Reference proteome</keyword>
<dbReference type="PROSITE" id="PS00641">
    <property type="entry name" value="COMPLEX1_75K_1"/>
    <property type="match status" value="1"/>
</dbReference>
<dbReference type="EC" id="7.1.1.-" evidence="13"/>
<dbReference type="GO" id="GO:0051537">
    <property type="term" value="F:2 iron, 2 sulfur cluster binding"/>
    <property type="evidence" value="ECO:0007669"/>
    <property type="project" value="UniProtKB-UniRule"/>
</dbReference>
<dbReference type="InterPro" id="IPR006963">
    <property type="entry name" value="Mopterin_OxRdtase_4Fe-4S_dom"/>
</dbReference>
<evidence type="ECO:0000256" key="8">
    <source>
        <dbReference type="ARBA" id="ARBA00023004"/>
    </source>
</evidence>
<keyword evidence="6 13" id="KW-0479">Metal-binding</keyword>
<evidence type="ECO:0000256" key="10">
    <source>
        <dbReference type="ARBA" id="ARBA00023027"/>
    </source>
</evidence>
<dbReference type="Pfam" id="PF10588">
    <property type="entry name" value="NADH-G_4Fe-4S_3"/>
    <property type="match status" value="1"/>
</dbReference>
<sequence>MSIEVDGKPIQARKGQMIIQATDAAGIYIPRFCYHAKLPVAANCRMCLVEVEKSPKPLPACATPVAEGMKVYTRSDRARDAQKGVMEFLLINHPLDCPICDQGGECPLQDQALGYGKDYSRYEESKRVVADKDIGPLIATFMTRCIHCTRCVRFGQELAGVMEFGMLGRGEHSEIRTFLDRSVDSELSGNVIDLCPVGALTSKPFQYTARPWELSNHASISPHDCVGANINVQTLRGKVMRVLPRVNEAVNECWLADRDRFAYEGLNSDERLRVPMVHRGGQWEEVDWATALEFTVNGLQKTIAAHGAGQLGALASPTSTLEEFYLLQKLVRALGSDHVDHRLRQLDFSDDRTMPRFPSLGVPFPALEDQEAVLLIGANPRKDQPLLGLRLRKAVRYRGAQVLAVNPVDYEYTYAPAARFVGGADDMYVAVGEVLKALAAELKAPLHEANWVDALDARPHARAIAAYLARPGRKLVLLGNYAMSHPQAAGLRALAARIAAIAGATLGMLPEANSAGAWLAGCVPHRGPNGAAAREGGLGVQAMLRSPRKAYLLLGIEPELDILDAPRAAAAMDGADFVAMLSAFKPSIYRSRAVGYADVLLPIAPFSETAGTFVNAEGRRQPFEAATRPLGEARPAWKILRVLGNHLGLPGFEYTSLDEVRAELDQTIEAGALQPGAVPTPARVALSEGELARIAEVPIYAVDPIVRRAASLQKTADNPPPAARVNAAEAARRKLADGDSVDVHMAEGEARLPLVIDARVPDGCVLIPSGYPETATLGPAGPVSLERAS</sequence>
<comment type="subunit">
    <text evidence="11">Composed of 13 different subunits. Subunits NuoCD, E, F, and G constitute the peripheral sector of the complex.</text>
</comment>
<dbReference type="InterPro" id="IPR019574">
    <property type="entry name" value="NADH_UbQ_OxRdtase_Gsu_4Fe4S-bd"/>
</dbReference>
<dbReference type="Gene3D" id="3.40.228.10">
    <property type="entry name" value="Dimethylsulfoxide Reductase, domain 2"/>
    <property type="match status" value="1"/>
</dbReference>
<dbReference type="PANTHER" id="PTHR43105:SF13">
    <property type="entry name" value="NADH-UBIQUINONE OXIDOREDUCTASE 75 KDA SUBUNIT, MITOCHONDRIAL"/>
    <property type="match status" value="1"/>
</dbReference>
<gene>
    <name evidence="17" type="ORF">SVA_2412</name>
</gene>
<dbReference type="InterPro" id="IPR054351">
    <property type="entry name" value="NADH_UbQ_OxRdtase_ferredoxin"/>
</dbReference>
<dbReference type="GO" id="GO:0046872">
    <property type="term" value="F:metal ion binding"/>
    <property type="evidence" value="ECO:0007669"/>
    <property type="project" value="UniProtKB-UniRule"/>
</dbReference>
<dbReference type="Pfam" id="PF00384">
    <property type="entry name" value="Molybdopterin"/>
    <property type="match status" value="1"/>
</dbReference>
<dbReference type="PANTHER" id="PTHR43105">
    <property type="entry name" value="RESPIRATORY NITRATE REDUCTASE"/>
    <property type="match status" value="1"/>
</dbReference>
<dbReference type="FunFam" id="3.10.20.740:FF:000001">
    <property type="entry name" value="NADH-quinone oxidoreductase subunit G"/>
    <property type="match status" value="1"/>
</dbReference>
<comment type="cofactor">
    <cofactor evidence="1 13">
        <name>[4Fe-4S] cluster</name>
        <dbReference type="ChEBI" id="CHEBI:49883"/>
    </cofactor>
</comment>
<evidence type="ECO:0000259" key="16">
    <source>
        <dbReference type="PROSITE" id="PS51839"/>
    </source>
</evidence>
<dbReference type="InterPro" id="IPR009010">
    <property type="entry name" value="Asp_de-COase-like_dom_sf"/>
</dbReference>
<evidence type="ECO:0000256" key="6">
    <source>
        <dbReference type="ARBA" id="ARBA00022723"/>
    </source>
</evidence>
<dbReference type="Pfam" id="PF01568">
    <property type="entry name" value="Molydop_binding"/>
    <property type="match status" value="1"/>
</dbReference>
<name>A0A1B4VC98_9GAMM</name>
<dbReference type="GO" id="GO:0048038">
    <property type="term" value="F:quinone binding"/>
    <property type="evidence" value="ECO:0007669"/>
    <property type="project" value="UniProtKB-UniRule"/>
</dbReference>
<dbReference type="InterPro" id="IPR000283">
    <property type="entry name" value="NADH_UbQ_OxRdtase_75kDa_su_CS"/>
</dbReference>
<evidence type="ECO:0000256" key="7">
    <source>
        <dbReference type="ARBA" id="ARBA00022967"/>
    </source>
</evidence>
<evidence type="ECO:0000256" key="4">
    <source>
        <dbReference type="ARBA" id="ARBA00022714"/>
    </source>
</evidence>
<proteinExistence type="inferred from homology"/>
<dbReference type="PROSITE" id="PS00642">
    <property type="entry name" value="COMPLEX1_75K_2"/>
    <property type="match status" value="1"/>
</dbReference>
<dbReference type="GO" id="GO:0008137">
    <property type="term" value="F:NADH dehydrogenase (ubiquinone) activity"/>
    <property type="evidence" value="ECO:0007669"/>
    <property type="project" value="UniProtKB-UniRule"/>
</dbReference>
<comment type="similarity">
    <text evidence="2 13">Belongs to the complex I 75 kDa subunit family.</text>
</comment>
<dbReference type="InterPro" id="IPR001041">
    <property type="entry name" value="2Fe-2S_ferredoxin-type"/>
</dbReference>
<organism evidence="17 18">
    <name type="scientific">Sulfurifustis variabilis</name>
    <dbReference type="NCBI Taxonomy" id="1675686"/>
    <lineage>
        <taxon>Bacteria</taxon>
        <taxon>Pseudomonadati</taxon>
        <taxon>Pseudomonadota</taxon>
        <taxon>Gammaproteobacteria</taxon>
        <taxon>Acidiferrobacterales</taxon>
        <taxon>Acidiferrobacteraceae</taxon>
        <taxon>Sulfurifustis</taxon>
    </lineage>
</organism>
<dbReference type="GO" id="GO:0042773">
    <property type="term" value="P:ATP synthesis coupled electron transport"/>
    <property type="evidence" value="ECO:0007669"/>
    <property type="project" value="InterPro"/>
</dbReference>
<dbReference type="SUPFAM" id="SSF54862">
    <property type="entry name" value="4Fe-4S ferredoxins"/>
    <property type="match status" value="1"/>
</dbReference>
<dbReference type="GO" id="GO:0016651">
    <property type="term" value="F:oxidoreductase activity, acting on NAD(P)H"/>
    <property type="evidence" value="ECO:0007669"/>
    <property type="project" value="InterPro"/>
</dbReference>
<evidence type="ECO:0000256" key="13">
    <source>
        <dbReference type="RuleBase" id="RU003525"/>
    </source>
</evidence>
<evidence type="ECO:0000256" key="11">
    <source>
        <dbReference type="ARBA" id="ARBA00026021"/>
    </source>
</evidence>
<accession>A0A1B4VC98</accession>
<keyword evidence="9 13" id="KW-0411">Iron-sulfur</keyword>
<evidence type="ECO:0000256" key="5">
    <source>
        <dbReference type="ARBA" id="ARBA00022719"/>
    </source>
</evidence>
<dbReference type="Gene3D" id="2.40.40.20">
    <property type="match status" value="1"/>
</dbReference>
<dbReference type="SUPFAM" id="SSF50692">
    <property type="entry name" value="ADC-like"/>
    <property type="match status" value="1"/>
</dbReference>
<dbReference type="Gene3D" id="3.30.70.20">
    <property type="match status" value="1"/>
</dbReference>
<feature type="domain" description="2Fe-2S ferredoxin-type" evidence="14">
    <location>
        <begin position="1"/>
        <end position="77"/>
    </location>
</feature>
<feature type="domain" description="4Fe-4S His(Cys)3-ligated-type" evidence="16">
    <location>
        <begin position="77"/>
        <end position="116"/>
    </location>
</feature>
<dbReference type="InterPro" id="IPR010228">
    <property type="entry name" value="NADH_UbQ_OxRdtase_Gsu"/>
</dbReference>
<feature type="domain" description="4Fe-4S Mo/W bis-MGD-type" evidence="15">
    <location>
        <begin position="214"/>
        <end position="270"/>
    </location>
</feature>
<comment type="function">
    <text evidence="13">NDH-1 shuttles electrons from NADH, via FMN and iron-sulfur (Fe-S) centers, to quinones in the respiratory chain. Couples the redox reaction to proton translocation (for every two electrons transferred, four hydrogen ions are translocated across the cytoplasmic membrane), and thus conserves the redox energy in a proton gradient.</text>
</comment>
<evidence type="ECO:0000256" key="3">
    <source>
        <dbReference type="ARBA" id="ARBA00022485"/>
    </source>
</evidence>
<dbReference type="PROSITE" id="PS51085">
    <property type="entry name" value="2FE2S_FER_2"/>
    <property type="match status" value="1"/>
</dbReference>
<dbReference type="FunFam" id="3.30.70.20:FF:000002">
    <property type="entry name" value="NADH-ubiquinone oxidoreductase 75 kDa subunit"/>
    <property type="match status" value="1"/>
</dbReference>
<dbReference type="GO" id="GO:0051539">
    <property type="term" value="F:4 iron, 4 sulfur cluster binding"/>
    <property type="evidence" value="ECO:0007669"/>
    <property type="project" value="UniProtKB-KW"/>
</dbReference>
<evidence type="ECO:0000313" key="18">
    <source>
        <dbReference type="Proteomes" id="UP000218899"/>
    </source>
</evidence>
<evidence type="ECO:0000256" key="2">
    <source>
        <dbReference type="ARBA" id="ARBA00005404"/>
    </source>
</evidence>